<proteinExistence type="inferred from homology"/>
<evidence type="ECO:0000256" key="2">
    <source>
        <dbReference type="ARBA" id="ARBA00022649"/>
    </source>
</evidence>
<dbReference type="InterPro" id="IPR051813">
    <property type="entry name" value="HepT_RNase_toxin"/>
</dbReference>
<dbReference type="RefSeq" id="WP_193539271.1">
    <property type="nucleotide sequence ID" value="NZ_JADCLJ010000024.1"/>
</dbReference>
<sequence>MKRDYALYLEDIVEAIQKIEKYTHGLTFEGFEDSSLIVDAVIRNLEVIGEAANKIPSEIRERSPEIPWRKMIDLRNILIHEYFGVDLSIVWVVATKNIPDLKQYFIELKKN</sequence>
<dbReference type="InterPro" id="IPR008201">
    <property type="entry name" value="HepT-like"/>
</dbReference>
<comment type="similarity">
    <text evidence="6">Belongs to the HepT RNase toxin family.</text>
</comment>
<name>A0ABR9QNQ9_9BACI</name>
<dbReference type="Pfam" id="PF01934">
    <property type="entry name" value="HepT-like"/>
    <property type="match status" value="1"/>
</dbReference>
<gene>
    <name evidence="7" type="ORF">IMZ08_18725</name>
</gene>
<keyword evidence="8" id="KW-1185">Reference proteome</keyword>
<dbReference type="InterPro" id="IPR037038">
    <property type="entry name" value="HepT-like_sf"/>
</dbReference>
<keyword evidence="5" id="KW-0378">Hydrolase</keyword>
<dbReference type="Gene3D" id="1.20.120.580">
    <property type="entry name" value="bsu32300-like"/>
    <property type="match status" value="1"/>
</dbReference>
<dbReference type="PANTHER" id="PTHR34139:SF1">
    <property type="entry name" value="RNASE MJ1380-RELATED"/>
    <property type="match status" value="1"/>
</dbReference>
<comment type="caution">
    <text evidence="7">The sequence shown here is derived from an EMBL/GenBank/DDBJ whole genome shotgun (WGS) entry which is preliminary data.</text>
</comment>
<protein>
    <submittedName>
        <fullName evidence="7">DUF86 domain-containing protein</fullName>
    </submittedName>
</protein>
<keyword evidence="3" id="KW-0540">Nuclease</keyword>
<evidence type="ECO:0000256" key="6">
    <source>
        <dbReference type="ARBA" id="ARBA00024207"/>
    </source>
</evidence>
<reference evidence="7 8" key="1">
    <citation type="submission" date="2020-10" db="EMBL/GenBank/DDBJ databases">
        <title>Bacillus sp. HD4P25, an endophyte from a halophyte.</title>
        <authorList>
            <person name="Sun J.-Q."/>
        </authorList>
    </citation>
    <scope>NUCLEOTIDE SEQUENCE [LARGE SCALE GENOMIC DNA]</scope>
    <source>
        <strain evidence="7 8">YIM 93174</strain>
    </source>
</reference>
<dbReference type="EMBL" id="JADCLJ010000024">
    <property type="protein sequence ID" value="MBE4910074.1"/>
    <property type="molecule type" value="Genomic_DNA"/>
</dbReference>
<evidence type="ECO:0000256" key="4">
    <source>
        <dbReference type="ARBA" id="ARBA00022741"/>
    </source>
</evidence>
<dbReference type="PANTHER" id="PTHR34139">
    <property type="entry name" value="UPF0331 PROTEIN MJ0127"/>
    <property type="match status" value="1"/>
</dbReference>
<evidence type="ECO:0000313" key="7">
    <source>
        <dbReference type="EMBL" id="MBE4910074.1"/>
    </source>
</evidence>
<accession>A0ABR9QNQ9</accession>
<organism evidence="7 8">
    <name type="scientific">Litchfieldia luteola</name>
    <dbReference type="NCBI Taxonomy" id="682179"/>
    <lineage>
        <taxon>Bacteria</taxon>
        <taxon>Bacillati</taxon>
        <taxon>Bacillota</taxon>
        <taxon>Bacilli</taxon>
        <taxon>Bacillales</taxon>
        <taxon>Bacillaceae</taxon>
        <taxon>Litchfieldia</taxon>
    </lineage>
</organism>
<dbReference type="Proteomes" id="UP001516662">
    <property type="component" value="Unassembled WGS sequence"/>
</dbReference>
<evidence type="ECO:0000256" key="3">
    <source>
        <dbReference type="ARBA" id="ARBA00022722"/>
    </source>
</evidence>
<evidence type="ECO:0000256" key="1">
    <source>
        <dbReference type="ARBA" id="ARBA00022553"/>
    </source>
</evidence>
<evidence type="ECO:0000256" key="5">
    <source>
        <dbReference type="ARBA" id="ARBA00022801"/>
    </source>
</evidence>
<keyword evidence="2" id="KW-1277">Toxin-antitoxin system</keyword>
<keyword evidence="4" id="KW-0547">Nucleotide-binding</keyword>
<keyword evidence="1" id="KW-0597">Phosphoprotein</keyword>
<evidence type="ECO:0000313" key="8">
    <source>
        <dbReference type="Proteomes" id="UP001516662"/>
    </source>
</evidence>